<dbReference type="Pfam" id="PF07660">
    <property type="entry name" value="STN"/>
    <property type="match status" value="1"/>
</dbReference>
<evidence type="ECO:0000256" key="3">
    <source>
        <dbReference type="ARBA" id="ARBA00022452"/>
    </source>
</evidence>
<keyword evidence="11 12" id="KW-0998">Cell outer membrane</keyword>
<evidence type="ECO:0000256" key="10">
    <source>
        <dbReference type="ARBA" id="ARBA00023170"/>
    </source>
</evidence>
<organism evidence="16 17">
    <name type="scientific">Bacteroides difficilis</name>
    <dbReference type="NCBI Taxonomy" id="2763021"/>
    <lineage>
        <taxon>Bacteria</taxon>
        <taxon>Pseudomonadati</taxon>
        <taxon>Bacteroidota</taxon>
        <taxon>Bacteroidia</taxon>
        <taxon>Bacteroidales</taxon>
        <taxon>Bacteroidaceae</taxon>
        <taxon>Bacteroides</taxon>
    </lineage>
</organism>
<evidence type="ECO:0000256" key="6">
    <source>
        <dbReference type="ARBA" id="ARBA00022729"/>
    </source>
</evidence>
<keyword evidence="4" id="KW-0406">Ion transport</keyword>
<dbReference type="InterPro" id="IPR023996">
    <property type="entry name" value="TonB-dep_OMP_SusC/RagA"/>
</dbReference>
<dbReference type="InterPro" id="IPR037066">
    <property type="entry name" value="Plug_dom_sf"/>
</dbReference>
<gene>
    <name evidence="16" type="ORF">H8S67_01965</name>
</gene>
<dbReference type="InterPro" id="IPR000531">
    <property type="entry name" value="Beta-barrel_TonB"/>
</dbReference>
<dbReference type="EMBL" id="JACOOE010000001">
    <property type="protein sequence ID" value="MBC5603442.1"/>
    <property type="molecule type" value="Genomic_DNA"/>
</dbReference>
<feature type="domain" description="Secretin/TonB short N-terminal" evidence="15">
    <location>
        <begin position="57"/>
        <end position="107"/>
    </location>
</feature>
<evidence type="ECO:0000256" key="1">
    <source>
        <dbReference type="ARBA" id="ARBA00004571"/>
    </source>
</evidence>
<keyword evidence="6 14" id="KW-0732">Signal</keyword>
<dbReference type="SUPFAM" id="SSF49464">
    <property type="entry name" value="Carboxypeptidase regulatory domain-like"/>
    <property type="match status" value="1"/>
</dbReference>
<dbReference type="NCBIfam" id="TIGR04057">
    <property type="entry name" value="SusC_RagA_signa"/>
    <property type="match status" value="1"/>
</dbReference>
<dbReference type="PROSITE" id="PS51257">
    <property type="entry name" value="PROKAR_LIPOPROTEIN"/>
    <property type="match status" value="1"/>
</dbReference>
<evidence type="ECO:0000256" key="13">
    <source>
        <dbReference type="RuleBase" id="RU003357"/>
    </source>
</evidence>
<dbReference type="NCBIfam" id="TIGR04056">
    <property type="entry name" value="OMP_RagA_SusC"/>
    <property type="match status" value="1"/>
</dbReference>
<dbReference type="InterPro" id="IPR011662">
    <property type="entry name" value="Secretin/TonB_short_N"/>
</dbReference>
<keyword evidence="8 13" id="KW-0798">TonB box</keyword>
<dbReference type="Gene3D" id="2.40.170.20">
    <property type="entry name" value="TonB-dependent receptor, beta-barrel domain"/>
    <property type="match status" value="1"/>
</dbReference>
<keyword evidence="9 12" id="KW-0472">Membrane</keyword>
<evidence type="ECO:0000256" key="11">
    <source>
        <dbReference type="ARBA" id="ARBA00023237"/>
    </source>
</evidence>
<name>A0ABR7C6L0_9BACE</name>
<proteinExistence type="inferred from homology"/>
<dbReference type="PROSITE" id="PS52016">
    <property type="entry name" value="TONB_DEPENDENT_REC_3"/>
    <property type="match status" value="1"/>
</dbReference>
<feature type="chain" id="PRO_5046934101" evidence="14">
    <location>
        <begin position="28"/>
        <end position="1159"/>
    </location>
</feature>
<dbReference type="PANTHER" id="PTHR30069">
    <property type="entry name" value="TONB-DEPENDENT OUTER MEMBRANE RECEPTOR"/>
    <property type="match status" value="1"/>
</dbReference>
<dbReference type="InterPro" id="IPR012910">
    <property type="entry name" value="Plug_dom"/>
</dbReference>
<reference evidence="16 17" key="1">
    <citation type="submission" date="2020-08" db="EMBL/GenBank/DDBJ databases">
        <title>Genome public.</title>
        <authorList>
            <person name="Liu C."/>
            <person name="Sun Q."/>
        </authorList>
    </citation>
    <scope>NUCLEOTIDE SEQUENCE [LARGE SCALE GENOMIC DNA]</scope>
    <source>
        <strain evidence="16 17">M27</strain>
    </source>
</reference>
<dbReference type="Proteomes" id="UP000600600">
    <property type="component" value="Unassembled WGS sequence"/>
</dbReference>
<evidence type="ECO:0000256" key="14">
    <source>
        <dbReference type="SAM" id="SignalP"/>
    </source>
</evidence>
<evidence type="ECO:0000259" key="15">
    <source>
        <dbReference type="SMART" id="SM00965"/>
    </source>
</evidence>
<keyword evidence="3 12" id="KW-1134">Transmembrane beta strand</keyword>
<dbReference type="Gene3D" id="2.170.130.10">
    <property type="entry name" value="TonB-dependent receptor, plug domain"/>
    <property type="match status" value="1"/>
</dbReference>
<dbReference type="Gene3D" id="3.55.50.30">
    <property type="match status" value="1"/>
</dbReference>
<dbReference type="Pfam" id="PF00593">
    <property type="entry name" value="TonB_dep_Rec_b-barrel"/>
    <property type="match status" value="1"/>
</dbReference>
<evidence type="ECO:0000256" key="4">
    <source>
        <dbReference type="ARBA" id="ARBA00022496"/>
    </source>
</evidence>
<evidence type="ECO:0000313" key="16">
    <source>
        <dbReference type="EMBL" id="MBC5603442.1"/>
    </source>
</evidence>
<comment type="subcellular location">
    <subcellularLocation>
        <location evidence="1 12">Cell outer membrane</location>
        <topology evidence="1 12">Multi-pass membrane protein</topology>
    </subcellularLocation>
</comment>
<dbReference type="InterPro" id="IPR036942">
    <property type="entry name" value="Beta-barrel_TonB_sf"/>
</dbReference>
<dbReference type="Pfam" id="PF13715">
    <property type="entry name" value="CarbopepD_reg_2"/>
    <property type="match status" value="1"/>
</dbReference>
<dbReference type="SUPFAM" id="SSF56935">
    <property type="entry name" value="Porins"/>
    <property type="match status" value="1"/>
</dbReference>
<keyword evidence="7" id="KW-0408">Iron</keyword>
<evidence type="ECO:0000256" key="5">
    <source>
        <dbReference type="ARBA" id="ARBA00022692"/>
    </source>
</evidence>
<evidence type="ECO:0000256" key="2">
    <source>
        <dbReference type="ARBA" id="ARBA00022448"/>
    </source>
</evidence>
<keyword evidence="5 12" id="KW-0812">Transmembrane</keyword>
<keyword evidence="17" id="KW-1185">Reference proteome</keyword>
<comment type="similarity">
    <text evidence="12 13">Belongs to the TonB-dependent receptor family.</text>
</comment>
<keyword evidence="10" id="KW-0675">Receptor</keyword>
<dbReference type="RefSeq" id="WP_186966231.1">
    <property type="nucleotide sequence ID" value="NZ_CP182814.1"/>
</dbReference>
<sequence length="1159" mass="131106">MTSRFIYKGTMMAIAIMLSCFSPLIYAQTTQQESVTITANKKSLENILEKLSKQYNYQFFYNSSLLKGINVSVSLQNTDIHEAMKALLSGTGLQYQIKGKTIVITAIPQKSVSKTLLNGHVTDSEGTSIPGVTIFTQDKSQGAVTDIDGRFSFLKPLEYGTVLTFSSIGMKSTNVVYSGEKTLQVVMVEDVQQLDAVIVTGFQTISRERATGSATIVNNDYLKKIQAPNLGSKLEGSTPGLTIYNGDMSIRGISSFSVNSTPLLVLDGQPVTGVSINEINPDDIETITVLKDAAATSLYGVRASNGVIVVTTKRGTTKKANININANFYLTPLPSLSYQHYASTSDIIDYEIDYMTNDPTYLDDPLSYFNNKNDIKSPQYMSQISRLYYEMAQGKITQREVDSSVNALRKNDYRREYRKALQEMKFTQDYNLSISKGGERSNMFFSARYENNGSYNKNDRSDKYTFYLKNEFDLTDWFNLTVGANAAIGNTEYGQAKYQGYTNAMAYDRLRNDDGTLAYLYPYNYYTSQTVGETEGLNSMTYNAIEEDMNNMQKTNDLYWKMFTHANFKLWKGLDLGLKFQYENRAQNMEQYDEADSYYMRELVNKYAETSANGFTYNVPQAGHMQENHARWSYLNFRAQLDYNITINDKHDITALLGSEIREDKYRRTLGERYGYDEGKLTYQQMDYATLQQGVVGQLSTNRQTLSELLQVSDTHHRYVSAYFNAGYSYDSRYSFNGSVRVEQADLFGTDPKYRYRPLWSVGASWNITNETFMKGITWMDMLKFRITYGITGNVDQSTSPYLLGAYLTSPYSGSNLTSIQTPPNRLLRWEKTSTFNLGLDFILLKKLSGSFDFYSRYSSDLLADKSLDPSTGFTTARVNNGAMRNTGIELSLTYDWLKSRDWSLSTTLTAAYNKNKIKEVGYIPTDAIDMMQYPTNYYLKGDAYNSLYAYRYAGLTEDGNPSIYDTEGNVVSIQPVRDINALIVAGQLDPKWNGAFDLSLSWKSLNFFTKIIYYTGHSLRADATPLYTGIGNSTLAATGAIHEDIANRWTPGNTNTDIPSMNVYGTAGEREYHWQYSDYNVVTASFIKIRNIGLNYTLPQEWLGKSGFKNISLRAQINNPCYWAANNRDIDPESFYANSGTRTSKLMPSYILGININF</sequence>
<evidence type="ECO:0000256" key="7">
    <source>
        <dbReference type="ARBA" id="ARBA00023004"/>
    </source>
</evidence>
<evidence type="ECO:0000256" key="9">
    <source>
        <dbReference type="ARBA" id="ARBA00023136"/>
    </source>
</evidence>
<evidence type="ECO:0000256" key="8">
    <source>
        <dbReference type="ARBA" id="ARBA00023077"/>
    </source>
</evidence>
<evidence type="ECO:0000256" key="12">
    <source>
        <dbReference type="PROSITE-ProRule" id="PRU01360"/>
    </source>
</evidence>
<dbReference type="InterPro" id="IPR039426">
    <property type="entry name" value="TonB-dep_rcpt-like"/>
</dbReference>
<keyword evidence="4" id="KW-0410">Iron transport</keyword>
<dbReference type="PANTHER" id="PTHR30069:SF29">
    <property type="entry name" value="HEMOGLOBIN AND HEMOGLOBIN-HAPTOGLOBIN-BINDING PROTEIN 1-RELATED"/>
    <property type="match status" value="1"/>
</dbReference>
<dbReference type="Gene3D" id="2.60.40.1120">
    <property type="entry name" value="Carboxypeptidase-like, regulatory domain"/>
    <property type="match status" value="1"/>
</dbReference>
<evidence type="ECO:0000313" key="17">
    <source>
        <dbReference type="Proteomes" id="UP000600600"/>
    </source>
</evidence>
<dbReference type="Pfam" id="PF07715">
    <property type="entry name" value="Plug"/>
    <property type="match status" value="1"/>
</dbReference>
<protein>
    <submittedName>
        <fullName evidence="16">SusC/RagA family TonB-linked outer membrane protein</fullName>
    </submittedName>
</protein>
<dbReference type="InterPro" id="IPR008969">
    <property type="entry name" value="CarboxyPept-like_regulatory"/>
</dbReference>
<comment type="caution">
    <text evidence="16">The sequence shown here is derived from an EMBL/GenBank/DDBJ whole genome shotgun (WGS) entry which is preliminary data.</text>
</comment>
<feature type="signal peptide" evidence="14">
    <location>
        <begin position="1"/>
        <end position="27"/>
    </location>
</feature>
<accession>A0ABR7C6L0</accession>
<dbReference type="InterPro" id="IPR023997">
    <property type="entry name" value="TonB-dep_OMP_SusC/RagA_CS"/>
</dbReference>
<dbReference type="SMART" id="SM00965">
    <property type="entry name" value="STN"/>
    <property type="match status" value="1"/>
</dbReference>
<keyword evidence="2 12" id="KW-0813">Transport</keyword>